<keyword evidence="1" id="KW-0472">Membrane</keyword>
<feature type="non-terminal residue" evidence="2">
    <location>
        <position position="45"/>
    </location>
</feature>
<keyword evidence="1" id="KW-1133">Transmembrane helix</keyword>
<evidence type="ECO:0000313" key="2">
    <source>
        <dbReference type="EMBL" id="GAG79536.1"/>
    </source>
</evidence>
<gene>
    <name evidence="2" type="ORF">S01H4_35543</name>
</gene>
<proteinExistence type="predicted"/>
<evidence type="ECO:0000256" key="1">
    <source>
        <dbReference type="SAM" id="Phobius"/>
    </source>
</evidence>
<organism evidence="2">
    <name type="scientific">marine sediment metagenome</name>
    <dbReference type="NCBI Taxonomy" id="412755"/>
    <lineage>
        <taxon>unclassified sequences</taxon>
        <taxon>metagenomes</taxon>
        <taxon>ecological metagenomes</taxon>
    </lineage>
</organism>
<dbReference type="EMBL" id="BART01018911">
    <property type="protein sequence ID" value="GAG79536.1"/>
    <property type="molecule type" value="Genomic_DNA"/>
</dbReference>
<sequence>MTWQQILLIAFLTLALGVSFLFGLVVLGDVLRYRDLQMRLKLERE</sequence>
<keyword evidence="1" id="KW-0812">Transmembrane</keyword>
<name>X1C574_9ZZZZ</name>
<dbReference type="AlphaFoldDB" id="X1C574"/>
<reference evidence="2" key="1">
    <citation type="journal article" date="2014" name="Front. Microbiol.">
        <title>High frequency of phylogenetically diverse reductive dehalogenase-homologous genes in deep subseafloor sedimentary metagenomes.</title>
        <authorList>
            <person name="Kawai M."/>
            <person name="Futagami T."/>
            <person name="Toyoda A."/>
            <person name="Takaki Y."/>
            <person name="Nishi S."/>
            <person name="Hori S."/>
            <person name="Arai W."/>
            <person name="Tsubouchi T."/>
            <person name="Morono Y."/>
            <person name="Uchiyama I."/>
            <person name="Ito T."/>
            <person name="Fujiyama A."/>
            <person name="Inagaki F."/>
            <person name="Takami H."/>
        </authorList>
    </citation>
    <scope>NUCLEOTIDE SEQUENCE</scope>
    <source>
        <strain evidence="2">Expedition CK06-06</strain>
    </source>
</reference>
<accession>X1C574</accession>
<comment type="caution">
    <text evidence="2">The sequence shown here is derived from an EMBL/GenBank/DDBJ whole genome shotgun (WGS) entry which is preliminary data.</text>
</comment>
<feature type="transmembrane region" description="Helical" evidence="1">
    <location>
        <begin position="6"/>
        <end position="31"/>
    </location>
</feature>
<protein>
    <submittedName>
        <fullName evidence="2">Uncharacterized protein</fullName>
    </submittedName>
</protein>